<dbReference type="SUPFAM" id="SSF54980">
    <property type="entry name" value="EF-G C-terminal domain-like"/>
    <property type="match status" value="1"/>
</dbReference>
<dbReference type="EMBL" id="CP019964">
    <property type="protein sequence ID" value="ASI13392.1"/>
    <property type="molecule type" value="Genomic_DNA"/>
</dbReference>
<evidence type="ECO:0000259" key="3">
    <source>
        <dbReference type="Pfam" id="PF09377"/>
    </source>
</evidence>
<evidence type="ECO:0000259" key="4">
    <source>
        <dbReference type="Pfam" id="PF20268"/>
    </source>
</evidence>
<dbReference type="OrthoDB" id="84504at2157"/>
<dbReference type="Pfam" id="PF09377">
    <property type="entry name" value="SBDS_domain_II"/>
    <property type="match status" value="1"/>
</dbReference>
<dbReference type="InterPro" id="IPR037188">
    <property type="entry name" value="Sdo1/SBDS_central_sf"/>
</dbReference>
<dbReference type="InterPro" id="IPR002140">
    <property type="entry name" value="Sdo1/SBDS"/>
</dbReference>
<dbReference type="Pfam" id="PF20268">
    <property type="entry name" value="SBDS_C"/>
    <property type="match status" value="1"/>
</dbReference>
<evidence type="ECO:0000313" key="5">
    <source>
        <dbReference type="EMBL" id="ASI13392.1"/>
    </source>
</evidence>
<dbReference type="KEGG" id="marh:Mia14_0049"/>
<keyword evidence="6" id="KW-1185">Reference proteome</keyword>
<dbReference type="RefSeq" id="WP_088819563.1">
    <property type="nucleotide sequence ID" value="NZ_CP019964.1"/>
</dbReference>
<accession>A0A218NLS3</accession>
<proteinExistence type="inferred from homology"/>
<feature type="domain" description="Ribosome maturation protein SDO1/SBDS central" evidence="3">
    <location>
        <begin position="99"/>
        <end position="160"/>
    </location>
</feature>
<dbReference type="InterPro" id="IPR035647">
    <property type="entry name" value="EFG_III/V"/>
</dbReference>
<dbReference type="NCBIfam" id="TIGR00291">
    <property type="entry name" value="RNA_SBDS"/>
    <property type="match status" value="1"/>
</dbReference>
<sequence length="228" mass="25703">MESKIVIAKYGVGKDEFEILVDADLAYQYITNKIKDPITVLETEEIFKDARKGERQSEEKLKKAFGTTELPTIVDKILRKGNVPITTEQKNKLLEDKRKQIINIIARNAIDPRTNAPTPSLRVENAMSEARVSIDPFKSASEQIEEVIKKINMILPIKFAVAKIEVSIPPEYASRCYGVLKEYGIKSQQWLKDGSLQAAVEFPAGMQSEFFDKINKLTQGKAVTKILT</sequence>
<evidence type="ECO:0000256" key="1">
    <source>
        <dbReference type="ARBA" id="ARBA00007433"/>
    </source>
</evidence>
<evidence type="ECO:0000259" key="2">
    <source>
        <dbReference type="Pfam" id="PF01172"/>
    </source>
</evidence>
<dbReference type="SUPFAM" id="SSF89895">
    <property type="entry name" value="FYSH domain"/>
    <property type="match status" value="1"/>
</dbReference>
<comment type="similarity">
    <text evidence="1">Belongs to the SDO1/SBDS family.</text>
</comment>
<name>A0A218NLS3_9ARCH</name>
<evidence type="ECO:0000313" key="6">
    <source>
        <dbReference type="Proteomes" id="UP000197679"/>
    </source>
</evidence>
<dbReference type="Gene3D" id="3.30.70.240">
    <property type="match status" value="1"/>
</dbReference>
<dbReference type="GeneID" id="33313609"/>
<dbReference type="Pfam" id="PF01172">
    <property type="entry name" value="SBDS_N"/>
    <property type="match status" value="1"/>
</dbReference>
<dbReference type="InterPro" id="IPR039100">
    <property type="entry name" value="Sdo1/SBDS-like"/>
</dbReference>
<gene>
    <name evidence="5" type="ORF">Mia14_0049</name>
</gene>
<dbReference type="InterPro" id="IPR018978">
    <property type="entry name" value="SDO1/SBDS_central"/>
</dbReference>
<dbReference type="AlphaFoldDB" id="A0A218NLS3"/>
<dbReference type="Gene3D" id="3.30.1250.10">
    <property type="entry name" value="Ribosome maturation protein SBDS, N-terminal domain"/>
    <property type="match status" value="1"/>
</dbReference>
<reference evidence="5 6" key="1">
    <citation type="journal article" date="2017" name="Nat. Commun.">
        <title>'ARMAN' archaea depend on association with euryarchaeal host in culture and in situ.</title>
        <authorList>
            <person name="Golyshina O."/>
            <person name="Toshchakov S."/>
            <person name="Makarova K."/>
            <person name="Gavrilov S."/>
            <person name="Korzhenkov A."/>
            <person name="La Cono V."/>
            <person name="Arcadi E."/>
            <person name="Nechitaylo T."/>
            <person name="Ferrer M."/>
            <person name="Kublanov I."/>
            <person name="Wolf Y."/>
            <person name="Yakimov M."/>
            <person name="Golyshin P."/>
            <person name="Slesarev A."/>
            <person name="Kozyavkin S."/>
        </authorList>
    </citation>
    <scope>NUCLEOTIDE SEQUENCE [LARGE SCALE GENOMIC DNA]</scope>
    <source>
        <strain evidence="5 6">Mia14</strain>
    </source>
</reference>
<organism evidence="5 6">
    <name type="scientific">Candidatus Mancarchaeum acidiphilum</name>
    <dbReference type="NCBI Taxonomy" id="1920749"/>
    <lineage>
        <taxon>Archaea</taxon>
        <taxon>Candidatus Micrarchaeota</taxon>
        <taxon>Candidatus Mancarchaeum</taxon>
    </lineage>
</organism>
<dbReference type="InterPro" id="IPR046928">
    <property type="entry name" value="SDO1/SBDS_C"/>
</dbReference>
<dbReference type="SUPFAM" id="SSF109728">
    <property type="entry name" value="Hypothetical protein AF0491, middle domain"/>
    <property type="match status" value="1"/>
</dbReference>
<dbReference type="Proteomes" id="UP000197679">
    <property type="component" value="Chromosome"/>
</dbReference>
<dbReference type="InterPro" id="IPR036786">
    <property type="entry name" value="Ribosome_mat_SBDS_N_sf"/>
</dbReference>
<protein>
    <submittedName>
        <fullName evidence="5">SBDS family ribosome maturation protein</fullName>
    </submittedName>
</protein>
<feature type="domain" description="Ribosome maturation protein SDO1/SBDS N-terminal" evidence="2">
    <location>
        <begin position="6"/>
        <end position="90"/>
    </location>
</feature>
<dbReference type="InterPro" id="IPR019783">
    <property type="entry name" value="SDO1/SBDS_N"/>
</dbReference>
<feature type="domain" description="Ribosome maturation protein SDO1/SBDS C-terminal" evidence="4">
    <location>
        <begin position="163"/>
        <end position="227"/>
    </location>
</feature>
<dbReference type="PANTHER" id="PTHR10927">
    <property type="entry name" value="RIBOSOME MATURATION PROTEIN SBDS"/>
    <property type="match status" value="1"/>
</dbReference>
<dbReference type="PANTHER" id="PTHR10927:SF4">
    <property type="entry name" value="RIBOSOME MATURATION PROTEIN SDO1 HOMOLOG"/>
    <property type="match status" value="1"/>
</dbReference>
<dbReference type="Gene3D" id="1.10.10.900">
    <property type="entry name" value="SBDS protein C-terminal domain, subdomain 1"/>
    <property type="match status" value="1"/>
</dbReference>
<dbReference type="GO" id="GO:0042256">
    <property type="term" value="P:cytosolic ribosome assembly"/>
    <property type="evidence" value="ECO:0007669"/>
    <property type="project" value="InterPro"/>
</dbReference>